<accession>A0ABW3YMQ8</accession>
<proteinExistence type="inferred from homology"/>
<sequence>MRDQVLVVKLPALERASEDIQRALNTLDAQFAQLEQDARPLVAAWEGDAQQAYAERQARWRSAANDLKTMLRDIKLAVDESVQDYRTTEKRNTDLFSGR</sequence>
<protein>
    <recommendedName>
        <fullName evidence="1">ESAT-6-like protein</fullName>
    </recommendedName>
</protein>
<organism evidence="2 3">
    <name type="scientific">Micromonospora sonneratiae</name>
    <dbReference type="NCBI Taxonomy" id="1184706"/>
    <lineage>
        <taxon>Bacteria</taxon>
        <taxon>Bacillati</taxon>
        <taxon>Actinomycetota</taxon>
        <taxon>Actinomycetes</taxon>
        <taxon>Micromonosporales</taxon>
        <taxon>Micromonosporaceae</taxon>
        <taxon>Micromonospora</taxon>
    </lineage>
</organism>
<comment type="caution">
    <text evidence="2">The sequence shown here is derived from an EMBL/GenBank/DDBJ whole genome shotgun (WGS) entry which is preliminary data.</text>
</comment>
<dbReference type="EMBL" id="JBHTMP010000069">
    <property type="protein sequence ID" value="MFD1325168.1"/>
    <property type="molecule type" value="Genomic_DNA"/>
</dbReference>
<dbReference type="NCBIfam" id="TIGR03930">
    <property type="entry name" value="WXG100_ESAT6"/>
    <property type="match status" value="1"/>
</dbReference>
<dbReference type="RefSeq" id="WP_377577031.1">
    <property type="nucleotide sequence ID" value="NZ_JBHTMP010000069.1"/>
</dbReference>
<gene>
    <name evidence="2" type="ORF">ACFQ4H_29185</name>
</gene>
<comment type="similarity">
    <text evidence="1">Belongs to the WXG100 family.</text>
</comment>
<name>A0ABW3YMQ8_9ACTN</name>
<dbReference type="InterPro" id="IPR010310">
    <property type="entry name" value="T7SS_ESAT-6-like"/>
</dbReference>
<dbReference type="SUPFAM" id="SSF140453">
    <property type="entry name" value="EsxAB dimer-like"/>
    <property type="match status" value="1"/>
</dbReference>
<evidence type="ECO:0000313" key="2">
    <source>
        <dbReference type="EMBL" id="MFD1325168.1"/>
    </source>
</evidence>
<reference evidence="3" key="1">
    <citation type="journal article" date="2019" name="Int. J. Syst. Evol. Microbiol.">
        <title>The Global Catalogue of Microorganisms (GCM) 10K type strain sequencing project: providing services to taxonomists for standard genome sequencing and annotation.</title>
        <authorList>
            <consortium name="The Broad Institute Genomics Platform"/>
            <consortium name="The Broad Institute Genome Sequencing Center for Infectious Disease"/>
            <person name="Wu L."/>
            <person name="Ma J."/>
        </authorList>
    </citation>
    <scope>NUCLEOTIDE SEQUENCE [LARGE SCALE GENOMIC DNA]</scope>
    <source>
        <strain evidence="3">JCM 31037</strain>
    </source>
</reference>
<dbReference type="Pfam" id="PF06013">
    <property type="entry name" value="WXG100"/>
    <property type="match status" value="1"/>
</dbReference>
<evidence type="ECO:0000313" key="3">
    <source>
        <dbReference type="Proteomes" id="UP001597260"/>
    </source>
</evidence>
<keyword evidence="3" id="KW-1185">Reference proteome</keyword>
<evidence type="ECO:0000256" key="1">
    <source>
        <dbReference type="RuleBase" id="RU362001"/>
    </source>
</evidence>
<dbReference type="Gene3D" id="1.10.287.1060">
    <property type="entry name" value="ESAT-6-like"/>
    <property type="match status" value="1"/>
</dbReference>
<dbReference type="InterPro" id="IPR036689">
    <property type="entry name" value="ESAT-6-like_sf"/>
</dbReference>
<dbReference type="Proteomes" id="UP001597260">
    <property type="component" value="Unassembled WGS sequence"/>
</dbReference>